<gene>
    <name evidence="2" type="ORF">FDP41_001429</name>
</gene>
<dbReference type="OMA" id="NPDQYTI"/>
<keyword evidence="3" id="KW-1185">Reference proteome</keyword>
<evidence type="ECO:0000313" key="3">
    <source>
        <dbReference type="Proteomes" id="UP000444721"/>
    </source>
</evidence>
<dbReference type="AlphaFoldDB" id="A0A6A5C220"/>
<dbReference type="EMBL" id="VFQX01000024">
    <property type="protein sequence ID" value="KAF0979565.1"/>
    <property type="molecule type" value="Genomic_DNA"/>
</dbReference>
<sequence length="116" mass="12962">MLLIDAYIRALEAKEEEKNEATLEGMMYGGGGFDDEDPFVPQDEYLNQLAQGGGDFSDDEGDEDPLSSKDPINSIDIETTLPEVMKELCSVNQQVLPHLEKILTDKQKQALQQMLQ</sequence>
<dbReference type="RefSeq" id="XP_044564278.1">
    <property type="nucleotide sequence ID" value="XM_044704512.1"/>
</dbReference>
<organism evidence="2 3">
    <name type="scientific">Naegleria fowleri</name>
    <name type="common">Brain eating amoeba</name>
    <dbReference type="NCBI Taxonomy" id="5763"/>
    <lineage>
        <taxon>Eukaryota</taxon>
        <taxon>Discoba</taxon>
        <taxon>Heterolobosea</taxon>
        <taxon>Tetramitia</taxon>
        <taxon>Eutetramitia</taxon>
        <taxon>Vahlkampfiidae</taxon>
        <taxon>Naegleria</taxon>
    </lineage>
</organism>
<dbReference type="Proteomes" id="UP000444721">
    <property type="component" value="Unassembled WGS sequence"/>
</dbReference>
<evidence type="ECO:0000256" key="1">
    <source>
        <dbReference type="SAM" id="MobiDB-lite"/>
    </source>
</evidence>
<comment type="caution">
    <text evidence="2">The sequence shown here is derived from an EMBL/GenBank/DDBJ whole genome shotgun (WGS) entry which is preliminary data.</text>
</comment>
<name>A0A6A5C220_NAEFO</name>
<feature type="region of interest" description="Disordered" evidence="1">
    <location>
        <begin position="25"/>
        <end position="74"/>
    </location>
</feature>
<dbReference type="OrthoDB" id="431626at2759"/>
<reference evidence="2 3" key="1">
    <citation type="journal article" date="2019" name="Sci. Rep.">
        <title>Nanopore sequencing improves the draft genome of the human pathogenic amoeba Naegleria fowleri.</title>
        <authorList>
            <person name="Liechti N."/>
            <person name="Schurch N."/>
            <person name="Bruggmann R."/>
            <person name="Wittwer M."/>
        </authorList>
    </citation>
    <scope>NUCLEOTIDE SEQUENCE [LARGE SCALE GENOMIC DNA]</scope>
    <source>
        <strain evidence="2 3">ATCC 30894</strain>
    </source>
</reference>
<evidence type="ECO:0000313" key="2">
    <source>
        <dbReference type="EMBL" id="KAF0979565.1"/>
    </source>
</evidence>
<accession>A0A6A5C220</accession>
<dbReference type="VEuPathDB" id="AmoebaDB:FDP41_001429"/>
<dbReference type="VEuPathDB" id="AmoebaDB:NfTy_030790"/>
<proteinExistence type="predicted"/>
<feature type="compositionally biased region" description="Acidic residues" evidence="1">
    <location>
        <begin position="56"/>
        <end position="65"/>
    </location>
</feature>
<protein>
    <submittedName>
        <fullName evidence="2">Uncharacterized protein</fullName>
    </submittedName>
</protein>
<dbReference type="GeneID" id="68108647"/>